<sequence>MSSGELLQNVDPSDLTRATLDLNEDLVGSFPLMPLDKEAGVPTVMCSGCSTLDHYLEEGMTMKRCSRCKGPWYCSKECQLKDWPKHKPNCHKVEGPGMTQFIESITNNLYTSMWLRVYAAFAFDMFENYCDDNPPMIHVYLSVEPSDIHDFFAIVESEPDLSKKIEGMVQVTGAAKNTESEVLTGLRLDIWRKCSAKCSKGTKLFFIQFMCSRSPLSWNCCIPLTERALNYARSSPMYDYLTPEGEAEAPMNKDVAIQYLNNTIRADRENRFKLRTDMTQLDIDVIRGLVDGENKSDAIRMLKQHVFRHVLYAPIRSLVARTPA</sequence>
<feature type="domain" description="MYND-type" evidence="5">
    <location>
        <begin position="46"/>
        <end position="90"/>
    </location>
</feature>
<dbReference type="PANTHER" id="PTHR46920">
    <property type="match status" value="1"/>
</dbReference>
<evidence type="ECO:0000313" key="6">
    <source>
        <dbReference type="EMBL" id="EIM79394.1"/>
    </source>
</evidence>
<dbReference type="Proteomes" id="UP000053927">
    <property type="component" value="Unassembled WGS sequence"/>
</dbReference>
<dbReference type="AlphaFoldDB" id="R7RVY3"/>
<dbReference type="PROSITE" id="PS01360">
    <property type="entry name" value="ZF_MYND_1"/>
    <property type="match status" value="1"/>
</dbReference>
<dbReference type="Pfam" id="PF26632">
    <property type="entry name" value="DUF8205"/>
    <property type="match status" value="1"/>
</dbReference>
<dbReference type="InterPro" id="IPR058518">
    <property type="entry name" value="DUF8205"/>
</dbReference>
<dbReference type="PANTHER" id="PTHR46920:SF1">
    <property type="entry name" value="PROTEIN MSS51 HOMOLOG, MITOCHONDRIAL-RELATED"/>
    <property type="match status" value="1"/>
</dbReference>
<keyword evidence="2 4" id="KW-0863">Zinc-finger</keyword>
<accession>R7RVY3</accession>
<keyword evidence="3" id="KW-0862">Zinc</keyword>
<dbReference type="InterPro" id="IPR002893">
    <property type="entry name" value="Znf_MYND"/>
</dbReference>
<dbReference type="GeneID" id="18800135"/>
<dbReference type="RefSeq" id="XP_007311524.1">
    <property type="nucleotide sequence ID" value="XM_007311462.1"/>
</dbReference>
<keyword evidence="1" id="KW-0479">Metal-binding</keyword>
<evidence type="ECO:0000256" key="3">
    <source>
        <dbReference type="ARBA" id="ARBA00022833"/>
    </source>
</evidence>
<keyword evidence="7" id="KW-1185">Reference proteome</keyword>
<dbReference type="Gene3D" id="6.10.140.2220">
    <property type="match status" value="1"/>
</dbReference>
<dbReference type="OMA" id="TRTELWK"/>
<evidence type="ECO:0000256" key="1">
    <source>
        <dbReference type="ARBA" id="ARBA00022723"/>
    </source>
</evidence>
<evidence type="ECO:0000259" key="5">
    <source>
        <dbReference type="PROSITE" id="PS50865"/>
    </source>
</evidence>
<evidence type="ECO:0000256" key="2">
    <source>
        <dbReference type="ARBA" id="ARBA00022771"/>
    </source>
</evidence>
<dbReference type="Pfam" id="PF01753">
    <property type="entry name" value="zf-MYND"/>
    <property type="match status" value="1"/>
</dbReference>
<dbReference type="EMBL" id="JH687405">
    <property type="protein sequence ID" value="EIM79394.1"/>
    <property type="molecule type" value="Genomic_DNA"/>
</dbReference>
<dbReference type="GO" id="GO:0008270">
    <property type="term" value="F:zinc ion binding"/>
    <property type="evidence" value="ECO:0007669"/>
    <property type="project" value="UniProtKB-KW"/>
</dbReference>
<dbReference type="SUPFAM" id="SSF144232">
    <property type="entry name" value="HIT/MYND zinc finger-like"/>
    <property type="match status" value="1"/>
</dbReference>
<organism evidence="6 7">
    <name type="scientific">Stereum hirsutum (strain FP-91666)</name>
    <name type="common">White-rot fungus</name>
    <dbReference type="NCBI Taxonomy" id="721885"/>
    <lineage>
        <taxon>Eukaryota</taxon>
        <taxon>Fungi</taxon>
        <taxon>Dikarya</taxon>
        <taxon>Basidiomycota</taxon>
        <taxon>Agaricomycotina</taxon>
        <taxon>Agaricomycetes</taxon>
        <taxon>Russulales</taxon>
        <taxon>Stereaceae</taxon>
        <taxon>Stereum</taxon>
    </lineage>
</organism>
<protein>
    <recommendedName>
        <fullName evidence="5">MYND-type domain-containing protein</fullName>
    </recommendedName>
</protein>
<dbReference type="InterPro" id="IPR052839">
    <property type="entry name" value="Mito_gene_expr_regulator"/>
</dbReference>
<dbReference type="KEGG" id="shs:STEHIDRAFT_150974"/>
<evidence type="ECO:0000313" key="7">
    <source>
        <dbReference type="Proteomes" id="UP000053927"/>
    </source>
</evidence>
<reference evidence="7" key="1">
    <citation type="journal article" date="2012" name="Science">
        <title>The Paleozoic origin of enzymatic lignin decomposition reconstructed from 31 fungal genomes.</title>
        <authorList>
            <person name="Floudas D."/>
            <person name="Binder M."/>
            <person name="Riley R."/>
            <person name="Barry K."/>
            <person name="Blanchette R.A."/>
            <person name="Henrissat B."/>
            <person name="Martinez A.T."/>
            <person name="Otillar R."/>
            <person name="Spatafora J.W."/>
            <person name="Yadav J.S."/>
            <person name="Aerts A."/>
            <person name="Benoit I."/>
            <person name="Boyd A."/>
            <person name="Carlson A."/>
            <person name="Copeland A."/>
            <person name="Coutinho P.M."/>
            <person name="de Vries R.P."/>
            <person name="Ferreira P."/>
            <person name="Findley K."/>
            <person name="Foster B."/>
            <person name="Gaskell J."/>
            <person name="Glotzer D."/>
            <person name="Gorecki P."/>
            <person name="Heitman J."/>
            <person name="Hesse C."/>
            <person name="Hori C."/>
            <person name="Igarashi K."/>
            <person name="Jurgens J.A."/>
            <person name="Kallen N."/>
            <person name="Kersten P."/>
            <person name="Kohler A."/>
            <person name="Kuees U."/>
            <person name="Kumar T.K.A."/>
            <person name="Kuo A."/>
            <person name="LaButti K."/>
            <person name="Larrondo L.F."/>
            <person name="Lindquist E."/>
            <person name="Ling A."/>
            <person name="Lombard V."/>
            <person name="Lucas S."/>
            <person name="Lundell T."/>
            <person name="Martin R."/>
            <person name="McLaughlin D.J."/>
            <person name="Morgenstern I."/>
            <person name="Morin E."/>
            <person name="Murat C."/>
            <person name="Nagy L.G."/>
            <person name="Nolan M."/>
            <person name="Ohm R.A."/>
            <person name="Patyshakuliyeva A."/>
            <person name="Rokas A."/>
            <person name="Ruiz-Duenas F.J."/>
            <person name="Sabat G."/>
            <person name="Salamov A."/>
            <person name="Samejima M."/>
            <person name="Schmutz J."/>
            <person name="Slot J.C."/>
            <person name="St John F."/>
            <person name="Stenlid J."/>
            <person name="Sun H."/>
            <person name="Sun S."/>
            <person name="Syed K."/>
            <person name="Tsang A."/>
            <person name="Wiebenga A."/>
            <person name="Young D."/>
            <person name="Pisabarro A."/>
            <person name="Eastwood D.C."/>
            <person name="Martin F."/>
            <person name="Cullen D."/>
            <person name="Grigoriev I.V."/>
            <person name="Hibbett D.S."/>
        </authorList>
    </citation>
    <scope>NUCLEOTIDE SEQUENCE [LARGE SCALE GENOMIC DNA]</scope>
    <source>
        <strain evidence="7">FP-91666</strain>
    </source>
</reference>
<dbReference type="OrthoDB" id="5231159at2759"/>
<dbReference type="PROSITE" id="PS50865">
    <property type="entry name" value="ZF_MYND_2"/>
    <property type="match status" value="1"/>
</dbReference>
<proteinExistence type="predicted"/>
<evidence type="ECO:0000256" key="4">
    <source>
        <dbReference type="PROSITE-ProRule" id="PRU00134"/>
    </source>
</evidence>
<name>R7RVY3_STEHR</name>
<gene>
    <name evidence="6" type="ORF">STEHIDRAFT_150974</name>
</gene>